<accession>A0A6B3W384</accession>
<gene>
    <name evidence="3" type="ORF">G4D64_17540</name>
    <name evidence="2" type="ORF">H1Z61_17590</name>
</gene>
<keyword evidence="4" id="KW-1185">Reference proteome</keyword>
<sequence length="165" mass="19848">DEGYFFVSRLKKNAVIREVHSFSISDDCPVQSDKRVYIGSIQNRTENVFRLLEVKDTKGNFLRLITNRFDLSAEEISDIYRSRWAIELFFKWLKQHVEIKHFYRMSETAIQNQIFLALITYCLNVLIQLEMKSSKSLLRITRWLKRAIWKPSYIWTRKFDERSSP</sequence>
<name>A0A6B3W384_9BACI</name>
<dbReference type="Gene3D" id="3.90.350.10">
    <property type="entry name" value="Transposase Inhibitor Protein From Tn5, Chain A, domain 1"/>
    <property type="match status" value="1"/>
</dbReference>
<evidence type="ECO:0000313" key="5">
    <source>
        <dbReference type="Proteomes" id="UP000570010"/>
    </source>
</evidence>
<dbReference type="SUPFAM" id="SSF53098">
    <property type="entry name" value="Ribonuclease H-like"/>
    <property type="match status" value="1"/>
</dbReference>
<protein>
    <submittedName>
        <fullName evidence="3">Transposase</fullName>
    </submittedName>
</protein>
<dbReference type="EMBL" id="JACEIO010000102">
    <property type="protein sequence ID" value="MBA4538856.1"/>
    <property type="molecule type" value="Genomic_DNA"/>
</dbReference>
<dbReference type="RefSeq" id="WP_163243613.1">
    <property type="nucleotide sequence ID" value="NZ_JAAIWN010000106.1"/>
</dbReference>
<dbReference type="GO" id="GO:0006313">
    <property type="term" value="P:DNA transposition"/>
    <property type="evidence" value="ECO:0007669"/>
    <property type="project" value="InterPro"/>
</dbReference>
<reference evidence="3 4" key="1">
    <citation type="submission" date="2020-02" db="EMBL/GenBank/DDBJ databases">
        <title>Bacillus aquiflavi sp. nov., isolated from yellow water of strong flavor Chinese baijiu in Yibin region of China.</title>
        <authorList>
            <person name="Xie J."/>
        </authorList>
    </citation>
    <scope>NUCLEOTIDE SEQUENCE [LARGE SCALE GENOMIC DNA]</scope>
    <source>
        <strain evidence="3 4">3H-10</strain>
    </source>
</reference>
<evidence type="ECO:0000313" key="2">
    <source>
        <dbReference type="EMBL" id="MBA4538856.1"/>
    </source>
</evidence>
<proteinExistence type="predicted"/>
<dbReference type="GO" id="GO:0004803">
    <property type="term" value="F:transposase activity"/>
    <property type="evidence" value="ECO:0007669"/>
    <property type="project" value="InterPro"/>
</dbReference>
<comment type="caution">
    <text evidence="3">The sequence shown here is derived from an EMBL/GenBank/DDBJ whole genome shotgun (WGS) entry which is preliminary data.</text>
</comment>
<feature type="domain" description="Transposase IS4-like" evidence="1">
    <location>
        <begin position="2"/>
        <end position="123"/>
    </location>
</feature>
<dbReference type="PANTHER" id="PTHR33258:SF1">
    <property type="entry name" value="TRANSPOSASE INSL FOR INSERTION SEQUENCE ELEMENT IS186A-RELATED"/>
    <property type="match status" value="1"/>
</dbReference>
<evidence type="ECO:0000313" key="3">
    <source>
        <dbReference type="EMBL" id="NEY83215.1"/>
    </source>
</evidence>
<evidence type="ECO:0000313" key="4">
    <source>
        <dbReference type="Proteomes" id="UP000472971"/>
    </source>
</evidence>
<dbReference type="PANTHER" id="PTHR33258">
    <property type="entry name" value="TRANSPOSASE INSL FOR INSERTION SEQUENCE ELEMENT IS186A-RELATED"/>
    <property type="match status" value="1"/>
</dbReference>
<dbReference type="InterPro" id="IPR012337">
    <property type="entry name" value="RNaseH-like_sf"/>
</dbReference>
<dbReference type="InterPro" id="IPR002559">
    <property type="entry name" value="Transposase_11"/>
</dbReference>
<feature type="non-terminal residue" evidence="3">
    <location>
        <position position="1"/>
    </location>
</feature>
<dbReference type="Pfam" id="PF01609">
    <property type="entry name" value="DDE_Tnp_1"/>
    <property type="match status" value="1"/>
</dbReference>
<dbReference type="Proteomes" id="UP000472971">
    <property type="component" value="Unassembled WGS sequence"/>
</dbReference>
<dbReference type="EMBL" id="JAAIWN010000106">
    <property type="protein sequence ID" value="NEY83215.1"/>
    <property type="molecule type" value="Genomic_DNA"/>
</dbReference>
<dbReference type="Proteomes" id="UP000570010">
    <property type="component" value="Unassembled WGS sequence"/>
</dbReference>
<dbReference type="GO" id="GO:0003677">
    <property type="term" value="F:DNA binding"/>
    <property type="evidence" value="ECO:0007669"/>
    <property type="project" value="InterPro"/>
</dbReference>
<reference evidence="2 5" key="2">
    <citation type="submission" date="2020-07" db="EMBL/GenBank/DDBJ databases">
        <authorList>
            <person name="Feng H."/>
        </authorList>
    </citation>
    <scope>NUCLEOTIDE SEQUENCE [LARGE SCALE GENOMIC DNA]</scope>
    <source>
        <strain evidence="2">S-12</strain>
        <strain evidence="5">s-12</strain>
    </source>
</reference>
<dbReference type="AlphaFoldDB" id="A0A6B3W384"/>
<organism evidence="3 4">
    <name type="scientific">Bacillus aquiflavi</name>
    <dbReference type="NCBI Taxonomy" id="2672567"/>
    <lineage>
        <taxon>Bacteria</taxon>
        <taxon>Bacillati</taxon>
        <taxon>Bacillota</taxon>
        <taxon>Bacilli</taxon>
        <taxon>Bacillales</taxon>
        <taxon>Bacillaceae</taxon>
        <taxon>Bacillus</taxon>
    </lineage>
</organism>
<evidence type="ECO:0000259" key="1">
    <source>
        <dbReference type="Pfam" id="PF01609"/>
    </source>
</evidence>